<dbReference type="Proteomes" id="UP000037136">
    <property type="component" value="Unassembled WGS sequence"/>
</dbReference>
<dbReference type="AlphaFoldDB" id="A0A2A9PCH8"/>
<dbReference type="PANTHER" id="PTHR32487">
    <property type="entry name" value="3-OXO-DELTA(4,5)-STEROID 5-BETA-REDUCTASE"/>
    <property type="match status" value="1"/>
</dbReference>
<dbReference type="SUPFAM" id="SSF51735">
    <property type="entry name" value="NAD(P)-binding Rossmann-fold domains"/>
    <property type="match status" value="1"/>
</dbReference>
<dbReference type="Gene3D" id="3.40.50.720">
    <property type="entry name" value="NAD(P)-binding Rossmann-like Domain"/>
    <property type="match status" value="1"/>
</dbReference>
<protein>
    <recommendedName>
        <fullName evidence="1">PRISE-like Rossmann-fold domain-containing protein</fullName>
    </recommendedName>
</protein>
<feature type="domain" description="PRISE-like Rossmann-fold" evidence="1">
    <location>
        <begin position="10"/>
        <end position="394"/>
    </location>
</feature>
<dbReference type="InterPro" id="IPR055222">
    <property type="entry name" value="PRISE-like_Rossmann-fold"/>
</dbReference>
<comment type="caution">
    <text evidence="2">The sequence shown here is derived from an EMBL/GenBank/DDBJ whole genome shotgun (WGS) entry which is preliminary data.</text>
</comment>
<dbReference type="STRING" id="268505.A0A2A9PCH8"/>
<evidence type="ECO:0000313" key="3">
    <source>
        <dbReference type="Proteomes" id="UP000037136"/>
    </source>
</evidence>
<dbReference type="PANTHER" id="PTHR32487:SF4">
    <property type="entry name" value="SIRQ PROTEIN"/>
    <property type="match status" value="1"/>
</dbReference>
<gene>
    <name evidence="2" type="ORF">XA68_13444</name>
</gene>
<organism evidence="2 3">
    <name type="scientific">Ophiocordyceps unilateralis</name>
    <name type="common">Zombie-ant fungus</name>
    <name type="synonym">Torrubia unilateralis</name>
    <dbReference type="NCBI Taxonomy" id="268505"/>
    <lineage>
        <taxon>Eukaryota</taxon>
        <taxon>Fungi</taxon>
        <taxon>Dikarya</taxon>
        <taxon>Ascomycota</taxon>
        <taxon>Pezizomycotina</taxon>
        <taxon>Sordariomycetes</taxon>
        <taxon>Hypocreomycetidae</taxon>
        <taxon>Hypocreales</taxon>
        <taxon>Ophiocordycipitaceae</taxon>
        <taxon>Ophiocordyceps</taxon>
    </lineage>
</organism>
<keyword evidence="3" id="KW-1185">Reference proteome</keyword>
<reference evidence="2 3" key="2">
    <citation type="journal article" date="2017" name="Sci. Rep.">
        <title>Ant-infecting Ophiocordyceps genomes reveal a high diversity of potential behavioral manipulation genes and a possible major role for enterotoxins.</title>
        <authorList>
            <person name="de Bekker C."/>
            <person name="Ohm R.A."/>
            <person name="Evans H.C."/>
            <person name="Brachmann A."/>
            <person name="Hughes D.P."/>
        </authorList>
    </citation>
    <scope>NUCLEOTIDE SEQUENCE [LARGE SCALE GENOMIC DNA]</scope>
    <source>
        <strain evidence="2 3">SC16a</strain>
    </source>
</reference>
<sequence length="395" mass="43352">MADHDDDNHALVFGATGLLGWGVLEQLLAGYPHKGAFSTVTAVVRRTPAGGAAELGLSPAEEFRLAGGVDLLAEEVDLARRLRERVPGVERTTHVFYYVFTALTDDEVREVEINRNMLQRVVDALNVVSPRLRSFVYAGGTKQYGIYAPGGTWSAPLEESMTERLQPETMPSCVYPAHRRVLTEASRGRDWVWTELCPDAVVGFSPFGAAFSLALHWAQYLSLYAAKEGAGAIVSFPGRVAAYEAKFTPVSSRILGRASIYTGLRHLLPDHGGVDGKVINVADSATPVCFRQLWPEVAAWFGLVGVAPDDEATRPKPGAYLDQHGALFAARGKPRALARGVGAGRDRLDSVGWWLTFDRFMTLGRLRDMGFVEERGLVDGWYETFERLREADIIL</sequence>
<dbReference type="InterPro" id="IPR036291">
    <property type="entry name" value="NAD(P)-bd_dom_sf"/>
</dbReference>
<dbReference type="Pfam" id="PF22917">
    <property type="entry name" value="PRISE"/>
    <property type="match status" value="1"/>
</dbReference>
<evidence type="ECO:0000313" key="2">
    <source>
        <dbReference type="EMBL" id="PFH58627.1"/>
    </source>
</evidence>
<name>A0A2A9PCH8_OPHUN</name>
<accession>A0A2A9PCH8</accession>
<dbReference type="EMBL" id="LAZP02000274">
    <property type="protein sequence ID" value="PFH58627.1"/>
    <property type="molecule type" value="Genomic_DNA"/>
</dbReference>
<proteinExistence type="predicted"/>
<evidence type="ECO:0000259" key="1">
    <source>
        <dbReference type="Pfam" id="PF22917"/>
    </source>
</evidence>
<dbReference type="OrthoDB" id="1731983at2759"/>
<reference evidence="2 3" key="1">
    <citation type="journal article" date="2015" name="BMC Genomics">
        <title>Gene expression during zombie ant biting behavior reflects the complexity underlying fungal parasitic behavioral manipulation.</title>
        <authorList>
            <person name="de Bekker C."/>
            <person name="Ohm R.A."/>
            <person name="Loreto R.G."/>
            <person name="Sebastian A."/>
            <person name="Albert I."/>
            <person name="Merrow M."/>
            <person name="Brachmann A."/>
            <person name="Hughes D.P."/>
        </authorList>
    </citation>
    <scope>NUCLEOTIDE SEQUENCE [LARGE SCALE GENOMIC DNA]</scope>
    <source>
        <strain evidence="2 3">SC16a</strain>
    </source>
</reference>